<dbReference type="GO" id="GO:0004888">
    <property type="term" value="F:transmembrane signaling receptor activity"/>
    <property type="evidence" value="ECO:0007669"/>
    <property type="project" value="TreeGrafter"/>
</dbReference>
<evidence type="ECO:0000256" key="1">
    <source>
        <dbReference type="ARBA" id="ARBA00004370"/>
    </source>
</evidence>
<dbReference type="SUPFAM" id="SSF58104">
    <property type="entry name" value="Methyl-accepting chemotaxis protein (MCP) signaling domain"/>
    <property type="match status" value="1"/>
</dbReference>
<dbReference type="PROSITE" id="PS50111">
    <property type="entry name" value="CHEMOTAXIS_TRANSDUC_2"/>
    <property type="match status" value="1"/>
</dbReference>
<comment type="similarity">
    <text evidence="3">Belongs to the methyl-accepting chemotaxis (MCP) protein family.</text>
</comment>
<dbReference type="FunFam" id="1.10.287.950:FF:000001">
    <property type="entry name" value="Methyl-accepting chemotaxis sensory transducer"/>
    <property type="match status" value="1"/>
</dbReference>
<evidence type="ECO:0000256" key="4">
    <source>
        <dbReference type="PROSITE-ProRule" id="PRU00284"/>
    </source>
</evidence>
<evidence type="ECO:0008006" key="11">
    <source>
        <dbReference type="Google" id="ProtNLM"/>
    </source>
</evidence>
<dbReference type="PROSITE" id="PS50885">
    <property type="entry name" value="HAMP"/>
    <property type="match status" value="1"/>
</dbReference>
<keyword evidence="4" id="KW-0807">Transducer</keyword>
<dbReference type="RefSeq" id="WP_058643530.1">
    <property type="nucleotide sequence ID" value="NZ_LDSL01000130.1"/>
</dbReference>
<feature type="domain" description="HAMP" evidence="8">
    <location>
        <begin position="210"/>
        <end position="262"/>
    </location>
</feature>
<dbReference type="CDD" id="cd11386">
    <property type="entry name" value="MCP_signal"/>
    <property type="match status" value="1"/>
</dbReference>
<gene>
    <name evidence="9" type="ORF">NS331_19070</name>
</gene>
<dbReference type="Gene3D" id="1.10.287.950">
    <property type="entry name" value="Methyl-accepting chemotaxis protein"/>
    <property type="match status" value="1"/>
</dbReference>
<protein>
    <recommendedName>
        <fullName evidence="11">Methyl-accepting chemotaxis protein</fullName>
    </recommendedName>
</protein>
<dbReference type="Pfam" id="PF00015">
    <property type="entry name" value="MCPsignal"/>
    <property type="match status" value="1"/>
</dbReference>
<sequence length="579" mass="60912">MSLNNLSTGRRLWLAFILVLLITALISVVSLLRMGQLRDALDYGAEVVTPRVQAANQWADEIHTEVLLAEAFIHTNDPNYERNVVAEINGAKERAAQAVRALSGINDDPAVRQALDKAEARRAEFLPFLNNMLAARASGRDLPEEQEKRLQALGGSYTEAVGEVQRVITSSAATGRSELVGLLTQSKWLIVAGALLALGIGTAAAVVVTRSITGPAHKAAMVAQAVSTGDLTREVQATGRDEMAQLLGSLSQMRLRLVEVVGEVRRNADGLAVTSREIAAGSGDLASRTEQQASALQQTAASMEELNTTVSQNAEHARRLHDLAQQATGVAQSAGALVARVVETMHTIDDSSKRISDIIAVIDGIAFQTNILALNAAVEAARAGEQGRGFAVVAAEVRQLAQRSSQAAKEIKDLITASVQRVRQGSALVDQAGQTMEQVVSAIQGVSQITHEITTASKEQSVGVAQVSEAVTQMDQTTQQNAAMVEQLSAAAAGLQDQAEQLVRSVSTFRLSANDSAAAAHAMPAPDMLAARAHVAQAQPAMVSHAHSHAHMAGAGAAPRTPRLAPAGGGALQEGWESF</sequence>
<keyword evidence="6" id="KW-0472">Membrane</keyword>
<dbReference type="InterPro" id="IPR024478">
    <property type="entry name" value="HlyB_4HB_MCP"/>
</dbReference>
<dbReference type="Proteomes" id="UP000072741">
    <property type="component" value="Unassembled WGS sequence"/>
</dbReference>
<dbReference type="GO" id="GO:0006935">
    <property type="term" value="P:chemotaxis"/>
    <property type="evidence" value="ECO:0007669"/>
    <property type="project" value="TreeGrafter"/>
</dbReference>
<dbReference type="AlphaFoldDB" id="A0A147GPG5"/>
<dbReference type="InterPro" id="IPR004089">
    <property type="entry name" value="MCPsignal_dom"/>
</dbReference>
<dbReference type="CDD" id="cd06225">
    <property type="entry name" value="HAMP"/>
    <property type="match status" value="1"/>
</dbReference>
<evidence type="ECO:0000256" key="3">
    <source>
        <dbReference type="ARBA" id="ARBA00029447"/>
    </source>
</evidence>
<dbReference type="InterPro" id="IPR003660">
    <property type="entry name" value="HAMP_dom"/>
</dbReference>
<dbReference type="SMART" id="SM00304">
    <property type="entry name" value="HAMP"/>
    <property type="match status" value="1"/>
</dbReference>
<dbReference type="PATRIC" id="fig|433924.3.peg.826"/>
<comment type="subcellular location">
    <subcellularLocation>
        <location evidence="1">Membrane</location>
    </subcellularLocation>
</comment>
<evidence type="ECO:0000313" key="10">
    <source>
        <dbReference type="Proteomes" id="UP000072741"/>
    </source>
</evidence>
<accession>A0A147GPG5</accession>
<organism evidence="9 10">
    <name type="scientific">Pseudacidovorax intermedius</name>
    <dbReference type="NCBI Taxonomy" id="433924"/>
    <lineage>
        <taxon>Bacteria</taxon>
        <taxon>Pseudomonadati</taxon>
        <taxon>Pseudomonadota</taxon>
        <taxon>Betaproteobacteria</taxon>
        <taxon>Burkholderiales</taxon>
        <taxon>Comamonadaceae</taxon>
        <taxon>Pseudacidovorax</taxon>
    </lineage>
</organism>
<dbReference type="PANTHER" id="PTHR43531">
    <property type="entry name" value="PROTEIN ICFG"/>
    <property type="match status" value="1"/>
</dbReference>
<keyword evidence="6" id="KW-1133">Transmembrane helix</keyword>
<dbReference type="EMBL" id="LDSL01000130">
    <property type="protein sequence ID" value="KTT16098.1"/>
    <property type="molecule type" value="Genomic_DNA"/>
</dbReference>
<dbReference type="GO" id="GO:0005886">
    <property type="term" value="C:plasma membrane"/>
    <property type="evidence" value="ECO:0007669"/>
    <property type="project" value="TreeGrafter"/>
</dbReference>
<dbReference type="InterPro" id="IPR051310">
    <property type="entry name" value="MCP_chemotaxis"/>
</dbReference>
<feature type="transmembrane region" description="Helical" evidence="6">
    <location>
        <begin position="12"/>
        <end position="32"/>
    </location>
</feature>
<keyword evidence="2" id="KW-0488">Methylation</keyword>
<evidence type="ECO:0000259" key="8">
    <source>
        <dbReference type="PROSITE" id="PS50885"/>
    </source>
</evidence>
<feature type="domain" description="Methyl-accepting transducer" evidence="7">
    <location>
        <begin position="267"/>
        <end position="496"/>
    </location>
</feature>
<feature type="region of interest" description="Disordered" evidence="5">
    <location>
        <begin position="554"/>
        <end position="579"/>
    </location>
</feature>
<dbReference type="PANTHER" id="PTHR43531:SF14">
    <property type="entry name" value="METHYL-ACCEPTING CHEMOTAXIS PROTEIN I-RELATED"/>
    <property type="match status" value="1"/>
</dbReference>
<reference evidence="9 10" key="1">
    <citation type="journal article" date="2016" name="Front. Microbiol.">
        <title>Genomic Resource of Rice Seed Associated Bacteria.</title>
        <authorList>
            <person name="Midha S."/>
            <person name="Bansal K."/>
            <person name="Sharma S."/>
            <person name="Kumar N."/>
            <person name="Patil P.P."/>
            <person name="Chaudhry V."/>
            <person name="Patil P.B."/>
        </authorList>
    </citation>
    <scope>NUCLEOTIDE SEQUENCE [LARGE SCALE GENOMIC DNA]</scope>
    <source>
        <strain evidence="9 10">NS331</strain>
    </source>
</reference>
<dbReference type="GO" id="GO:0007165">
    <property type="term" value="P:signal transduction"/>
    <property type="evidence" value="ECO:0007669"/>
    <property type="project" value="UniProtKB-KW"/>
</dbReference>
<evidence type="ECO:0000256" key="6">
    <source>
        <dbReference type="SAM" id="Phobius"/>
    </source>
</evidence>
<evidence type="ECO:0000313" key="9">
    <source>
        <dbReference type="EMBL" id="KTT16098.1"/>
    </source>
</evidence>
<keyword evidence="6" id="KW-0812">Transmembrane</keyword>
<name>A0A147GPG5_9BURK</name>
<dbReference type="Pfam" id="PF12729">
    <property type="entry name" value="4HB_MCP_1"/>
    <property type="match status" value="1"/>
</dbReference>
<proteinExistence type="inferred from homology"/>
<evidence type="ECO:0000259" key="7">
    <source>
        <dbReference type="PROSITE" id="PS50111"/>
    </source>
</evidence>
<comment type="caution">
    <text evidence="9">The sequence shown here is derived from an EMBL/GenBank/DDBJ whole genome shotgun (WGS) entry which is preliminary data.</text>
</comment>
<evidence type="ECO:0000256" key="2">
    <source>
        <dbReference type="ARBA" id="ARBA00022481"/>
    </source>
</evidence>
<keyword evidence="10" id="KW-1185">Reference proteome</keyword>
<dbReference type="Pfam" id="PF00672">
    <property type="entry name" value="HAMP"/>
    <property type="match status" value="1"/>
</dbReference>
<evidence type="ECO:0000256" key="5">
    <source>
        <dbReference type="SAM" id="MobiDB-lite"/>
    </source>
</evidence>
<dbReference type="SMART" id="SM00283">
    <property type="entry name" value="MA"/>
    <property type="match status" value="1"/>
</dbReference>